<sequence>MPHLIGIRGLDKYLLGHSAAAPTSKQQVTIAAGIADIMTWLKNKRRRRYLTLHFNEKSAPVGALFVVQAAVYTAWNKQPSRCVR</sequence>
<gene>
    <name evidence="1" type="ORF">ACFPVW_07130</name>
</gene>
<reference evidence="2" key="1">
    <citation type="journal article" date="2019" name="Int. J. Syst. Evol. Microbiol.">
        <title>The Global Catalogue of Microorganisms (GCM) 10K type strain sequencing project: providing services to taxonomists for standard genome sequencing and annotation.</title>
        <authorList>
            <consortium name="The Broad Institute Genomics Platform"/>
            <consortium name="The Broad Institute Genome Sequencing Center for Infectious Disease"/>
            <person name="Wu L."/>
            <person name="Ma J."/>
        </authorList>
    </citation>
    <scope>NUCLEOTIDE SEQUENCE [LARGE SCALE GENOMIC DNA]</scope>
    <source>
        <strain evidence="2">KCTC 15012</strain>
    </source>
</reference>
<dbReference type="Proteomes" id="UP001596132">
    <property type="component" value="Unassembled WGS sequence"/>
</dbReference>
<evidence type="ECO:0000313" key="2">
    <source>
        <dbReference type="Proteomes" id="UP001596132"/>
    </source>
</evidence>
<evidence type="ECO:0008006" key="3">
    <source>
        <dbReference type="Google" id="ProtNLM"/>
    </source>
</evidence>
<organism evidence="1 2">
    <name type="scientific">Aeromonas eucrenophila</name>
    <dbReference type="NCBI Taxonomy" id="649"/>
    <lineage>
        <taxon>Bacteria</taxon>
        <taxon>Pseudomonadati</taxon>
        <taxon>Pseudomonadota</taxon>
        <taxon>Gammaproteobacteria</taxon>
        <taxon>Aeromonadales</taxon>
        <taxon>Aeromonadaceae</taxon>
        <taxon>Aeromonas</taxon>
    </lineage>
</organism>
<proteinExistence type="predicted"/>
<evidence type="ECO:0000313" key="1">
    <source>
        <dbReference type="EMBL" id="MFC5705833.1"/>
    </source>
</evidence>
<protein>
    <recommendedName>
        <fullName evidence="3">Transposase</fullName>
    </recommendedName>
</protein>
<comment type="caution">
    <text evidence="1">The sequence shown here is derived from an EMBL/GenBank/DDBJ whole genome shotgun (WGS) entry which is preliminary data.</text>
</comment>
<dbReference type="EMBL" id="JBHSPP010000007">
    <property type="protein sequence ID" value="MFC5705833.1"/>
    <property type="molecule type" value="Genomic_DNA"/>
</dbReference>
<accession>A0ABW0YCI0</accession>
<name>A0ABW0YCI0_9GAMM</name>
<dbReference type="RefSeq" id="WP_156128030.1">
    <property type="nucleotide sequence ID" value="NZ_CDDF01000002.1"/>
</dbReference>
<keyword evidence="2" id="KW-1185">Reference proteome</keyword>